<gene>
    <name evidence="1" type="ORF">GCM10008023_05730</name>
</gene>
<organism evidence="1 2">
    <name type="scientific">Sphingomonas glacialis</name>
    <dbReference type="NCBI Taxonomy" id="658225"/>
    <lineage>
        <taxon>Bacteria</taxon>
        <taxon>Pseudomonadati</taxon>
        <taxon>Pseudomonadota</taxon>
        <taxon>Alphaproteobacteria</taxon>
        <taxon>Sphingomonadales</taxon>
        <taxon>Sphingomonadaceae</taxon>
        <taxon>Sphingomonas</taxon>
    </lineage>
</organism>
<name>A0ABQ3LD37_9SPHN</name>
<accession>A0ABQ3LD37</accession>
<comment type="caution">
    <text evidence="1">The sequence shown here is derived from an EMBL/GenBank/DDBJ whole genome shotgun (WGS) entry which is preliminary data.</text>
</comment>
<reference evidence="2" key="1">
    <citation type="journal article" date="2019" name="Int. J. Syst. Evol. Microbiol.">
        <title>The Global Catalogue of Microorganisms (GCM) 10K type strain sequencing project: providing services to taxonomists for standard genome sequencing and annotation.</title>
        <authorList>
            <consortium name="The Broad Institute Genomics Platform"/>
            <consortium name="The Broad Institute Genome Sequencing Center for Infectious Disease"/>
            <person name="Wu L."/>
            <person name="Ma J."/>
        </authorList>
    </citation>
    <scope>NUCLEOTIDE SEQUENCE [LARGE SCALE GENOMIC DNA]</scope>
    <source>
        <strain evidence="2">CGMCC 1.8957</strain>
    </source>
</reference>
<evidence type="ECO:0000313" key="2">
    <source>
        <dbReference type="Proteomes" id="UP000652430"/>
    </source>
</evidence>
<protein>
    <submittedName>
        <fullName evidence="1">Uncharacterized protein</fullName>
    </submittedName>
</protein>
<dbReference type="EMBL" id="BNAQ01000001">
    <property type="protein sequence ID" value="GHH09272.1"/>
    <property type="molecule type" value="Genomic_DNA"/>
</dbReference>
<keyword evidence="2" id="KW-1185">Reference proteome</keyword>
<proteinExistence type="predicted"/>
<dbReference type="RefSeq" id="WP_189675009.1">
    <property type="nucleotide sequence ID" value="NZ_BNAQ01000001.1"/>
</dbReference>
<evidence type="ECO:0000313" key="1">
    <source>
        <dbReference type="EMBL" id="GHH09272.1"/>
    </source>
</evidence>
<sequence length="75" mass="8151">MRGNASRKPDFQRTKASHGTELAMFLANTSDASLAAITLETLERRHGGKGGLPTRQIECRLAEARAFRAALRGIV</sequence>
<dbReference type="Proteomes" id="UP000652430">
    <property type="component" value="Unassembled WGS sequence"/>
</dbReference>